<evidence type="ECO:0000256" key="1">
    <source>
        <dbReference type="SAM" id="Phobius"/>
    </source>
</evidence>
<accession>A0A317SPG2</accession>
<keyword evidence="1" id="KW-0812">Transmembrane</keyword>
<protein>
    <submittedName>
        <fullName evidence="2">Uncharacterized protein</fullName>
    </submittedName>
</protein>
<feature type="transmembrane region" description="Helical" evidence="1">
    <location>
        <begin position="24"/>
        <end position="49"/>
    </location>
</feature>
<proteinExistence type="predicted"/>
<comment type="caution">
    <text evidence="2">The sequence shown here is derived from an EMBL/GenBank/DDBJ whole genome shotgun (WGS) entry which is preliminary data.</text>
</comment>
<sequence length="83" mass="9445">EVTAILHSFSTDNTTICMYIETSLLTLICFHCSCYLAAVFFSSHLYFSLVKASLHSKRQAISLLRYYQSAFPFTVLCQTTSCR</sequence>
<name>A0A317SPG2_9PEZI</name>
<evidence type="ECO:0000313" key="2">
    <source>
        <dbReference type="EMBL" id="PWW75041.1"/>
    </source>
</evidence>
<keyword evidence="1" id="KW-0472">Membrane</keyword>
<keyword evidence="1" id="KW-1133">Transmembrane helix</keyword>
<reference evidence="2 3" key="1">
    <citation type="submission" date="2018-03" db="EMBL/GenBank/DDBJ databases">
        <title>Genomes of Pezizomycetes fungi and the evolution of truffles.</title>
        <authorList>
            <person name="Murat C."/>
            <person name="Payen T."/>
            <person name="Noel B."/>
            <person name="Kuo A."/>
            <person name="Martin F.M."/>
        </authorList>
    </citation>
    <scope>NUCLEOTIDE SEQUENCE [LARGE SCALE GENOMIC DNA]</scope>
    <source>
        <strain evidence="2">091103-1</strain>
    </source>
</reference>
<evidence type="ECO:0000313" key="3">
    <source>
        <dbReference type="Proteomes" id="UP000246991"/>
    </source>
</evidence>
<dbReference type="AlphaFoldDB" id="A0A317SPG2"/>
<organism evidence="2 3">
    <name type="scientific">Tuber magnatum</name>
    <name type="common">white Piedmont truffle</name>
    <dbReference type="NCBI Taxonomy" id="42249"/>
    <lineage>
        <taxon>Eukaryota</taxon>
        <taxon>Fungi</taxon>
        <taxon>Dikarya</taxon>
        <taxon>Ascomycota</taxon>
        <taxon>Pezizomycotina</taxon>
        <taxon>Pezizomycetes</taxon>
        <taxon>Pezizales</taxon>
        <taxon>Tuberaceae</taxon>
        <taxon>Tuber</taxon>
    </lineage>
</organism>
<feature type="non-terminal residue" evidence="2">
    <location>
        <position position="1"/>
    </location>
</feature>
<dbReference type="Proteomes" id="UP000246991">
    <property type="component" value="Unassembled WGS sequence"/>
</dbReference>
<gene>
    <name evidence="2" type="ORF">C7212DRAFT_205528</name>
</gene>
<dbReference type="EMBL" id="PYWC01000053">
    <property type="protein sequence ID" value="PWW75041.1"/>
    <property type="molecule type" value="Genomic_DNA"/>
</dbReference>
<keyword evidence="3" id="KW-1185">Reference proteome</keyword>